<dbReference type="EMBL" id="KN573060">
    <property type="protein sequence ID" value="KHJ83520.1"/>
    <property type="molecule type" value="Genomic_DNA"/>
</dbReference>
<reference evidence="1 2" key="1">
    <citation type="submission" date="2014-03" db="EMBL/GenBank/DDBJ databases">
        <title>Draft genome of the hookworm Oesophagostomum dentatum.</title>
        <authorList>
            <person name="Mitreva M."/>
        </authorList>
    </citation>
    <scope>NUCLEOTIDE SEQUENCE [LARGE SCALE GENOMIC DNA]</scope>
    <source>
        <strain evidence="1 2">OD-Hann</strain>
    </source>
</reference>
<evidence type="ECO:0000313" key="1">
    <source>
        <dbReference type="EMBL" id="KHJ83520.1"/>
    </source>
</evidence>
<name>A0A0B1SJW5_OESDE</name>
<sequence length="45" mass="4913">MMQHFAGLKTQKTIATPSIVLKDMNAGTLKATACPTRFAMPKQYA</sequence>
<proteinExistence type="predicted"/>
<organism evidence="1 2">
    <name type="scientific">Oesophagostomum dentatum</name>
    <name type="common">Nodular worm</name>
    <dbReference type="NCBI Taxonomy" id="61180"/>
    <lineage>
        <taxon>Eukaryota</taxon>
        <taxon>Metazoa</taxon>
        <taxon>Ecdysozoa</taxon>
        <taxon>Nematoda</taxon>
        <taxon>Chromadorea</taxon>
        <taxon>Rhabditida</taxon>
        <taxon>Rhabditina</taxon>
        <taxon>Rhabditomorpha</taxon>
        <taxon>Strongyloidea</taxon>
        <taxon>Strongylidae</taxon>
        <taxon>Oesophagostomum</taxon>
    </lineage>
</organism>
<protein>
    <submittedName>
        <fullName evidence="1">Uncharacterized protein</fullName>
    </submittedName>
</protein>
<accession>A0A0B1SJW5</accession>
<dbReference type="AlphaFoldDB" id="A0A0B1SJW5"/>
<dbReference type="Proteomes" id="UP000053660">
    <property type="component" value="Unassembled WGS sequence"/>
</dbReference>
<gene>
    <name evidence="1" type="ORF">OESDEN_16781</name>
</gene>
<keyword evidence="2" id="KW-1185">Reference proteome</keyword>
<evidence type="ECO:0000313" key="2">
    <source>
        <dbReference type="Proteomes" id="UP000053660"/>
    </source>
</evidence>